<dbReference type="Proteomes" id="UP000682782">
    <property type="component" value="Chromosome"/>
</dbReference>
<protein>
    <submittedName>
        <fullName evidence="1">UvrD-helicase domain-containing protein</fullName>
    </submittedName>
</protein>
<name>A0AC61N2J0_9FIRM</name>
<evidence type="ECO:0000313" key="2">
    <source>
        <dbReference type="Proteomes" id="UP000682782"/>
    </source>
</evidence>
<sequence>MDLTTLNPEQRRAAETLDGPVLILAGAGSGKTRALTYRVANLIDHGVPAWSILALTFTNKAAKEMKTRVQSLIGEEKAEEAWISTFHSTCARILRRDIEKIGYSRSFTIYDDDDQQRILKDILKQQNIDDKFLPVREIRAKISDAKNKMLMPDEWFAKSLRDRRSSMIHDVMTEYEKRMKSMNALDFDDLLLKTLVLLADHPPVLEVYRRRFRYVMVDEYQDTNRTQYELLRLLTAESRNLCVVGDDDQSIYGWRGADIRNILEFENDYPDAVVIKLEQNYRSTGNILDAANQVIAHNEGRKDKTLWTEHGDGDKIVSYCGQDERDEAAWIIQQIQELKKQGIQYGDVALLYRTNAQSRIPEEVLMQAGIPYRVFGGQKFYERKEIKDILAYLRVVANPADDISLTRIINVPKRSIGDTTVQALAEHAARQGLPLFAAMADLPDDMSSRARNSVTEFFRLMTMLCAMKETMELEAFVEMLIQMTGLEEQYRKEDTEESLNRIENIQEFRGSVHEFAMLGEQPTLEAYLENVALVTDLDRAEDRSGYVTMMTLHSAKGLEFDNVFIPGMEEGIFPSARSLEEDNRLEEERRLMYVGITRARKRLYLSRASERMMYNQYSHNPPSRFLEEIPARLVREEYSAAAGYGYGRRIEKRPGRTENFSTWESEFPETETVKRIPLASLGKPKLKLNGQNLNSIPGVSRGFTGSAANAFAGSAMQKLFSPGERVRHPKFGFGEVTEVSGNGAEARIRINFETAGERELSLAVAPIVKVGEKE</sequence>
<reference evidence="1" key="1">
    <citation type="submission" date="2021-01" db="EMBL/GenBank/DDBJ databases">
        <title>Complete genome sequence of Clostridiales bacterium R-7.</title>
        <authorList>
            <person name="Mahoney-Kurpe S.C."/>
            <person name="Palevich N."/>
            <person name="Koike S."/>
            <person name="Moon C.D."/>
            <person name="Attwood G.T."/>
        </authorList>
    </citation>
    <scope>NUCLEOTIDE SEQUENCE</scope>
    <source>
        <strain evidence="1">R-7</strain>
    </source>
</reference>
<organism evidence="1 2">
    <name type="scientific">Aristaeella hokkaidonensis</name>
    <dbReference type="NCBI Taxonomy" id="3046382"/>
    <lineage>
        <taxon>Bacteria</taxon>
        <taxon>Bacillati</taxon>
        <taxon>Bacillota</taxon>
        <taxon>Clostridia</taxon>
        <taxon>Eubacteriales</taxon>
        <taxon>Aristaeellaceae</taxon>
        <taxon>Aristaeella</taxon>
    </lineage>
</organism>
<gene>
    <name evidence="1" type="ORF">JYE49_04180</name>
</gene>
<evidence type="ECO:0000313" key="1">
    <source>
        <dbReference type="EMBL" id="QUC67904.1"/>
    </source>
</evidence>
<dbReference type="EMBL" id="CP068393">
    <property type="protein sequence ID" value="QUC67904.1"/>
    <property type="molecule type" value="Genomic_DNA"/>
</dbReference>
<keyword evidence="2" id="KW-1185">Reference proteome</keyword>
<proteinExistence type="predicted"/>
<accession>A0AC61N2J0</accession>